<sequence length="295" mass="31596">MKNFSTASLFLCCFNAANAAPASDHLRAFAATDEFGEHAEGPHTSPREVRRPSVRVSSLALVSSASARMVWPEVAPKLMALEDQDSFDDYPKIMAGSDGRRYFGAGDQVRISALPSHMAGHRRFQIVRVGAVLRNPRADENLARSIGLVGVATIARPPSVSAEPARMMLISQALREVAAGDVLLPMEDTRMDASSATSQLRHDLKPQVLLLQDGLTQAGPQQWLLIDKGTRDGLRAGIEFDLLRADAEDAAGASHARLRIISVSTKAASAVLLSAREPVLIGDVGRLASDGMVQP</sequence>
<reference evidence="2 3" key="1">
    <citation type="journal article" date="2024" name="Chem. Sci.">
        <title>Discovery of megapolipeptins by genome mining of a Burkholderiales bacteria collection.</title>
        <authorList>
            <person name="Paulo B.S."/>
            <person name="Recchia M.J.J."/>
            <person name="Lee S."/>
            <person name="Fergusson C.H."/>
            <person name="Romanowski S.B."/>
            <person name="Hernandez A."/>
            <person name="Krull N."/>
            <person name="Liu D.Y."/>
            <person name="Cavanagh H."/>
            <person name="Bos A."/>
            <person name="Gray C.A."/>
            <person name="Murphy B.T."/>
            <person name="Linington R.G."/>
            <person name="Eustaquio A.S."/>
        </authorList>
    </citation>
    <scope>NUCLEOTIDE SEQUENCE [LARGE SCALE GENOMIC DNA]</scope>
    <source>
        <strain evidence="2 3">RL21-008-BIB-A</strain>
    </source>
</reference>
<protein>
    <submittedName>
        <fullName evidence="2">Uncharacterized protein</fullName>
    </submittedName>
</protein>
<comment type="caution">
    <text evidence="2">The sequence shown here is derived from an EMBL/GenBank/DDBJ whole genome shotgun (WGS) entry which is preliminary data.</text>
</comment>
<proteinExistence type="predicted"/>
<evidence type="ECO:0000313" key="2">
    <source>
        <dbReference type="EMBL" id="MFL9923854.1"/>
    </source>
</evidence>
<feature type="signal peptide" evidence="1">
    <location>
        <begin position="1"/>
        <end position="19"/>
    </location>
</feature>
<dbReference type="Proteomes" id="UP001629246">
    <property type="component" value="Unassembled WGS sequence"/>
</dbReference>
<dbReference type="RefSeq" id="WP_408155905.1">
    <property type="nucleotide sequence ID" value="NZ_JAQQFM010000003.1"/>
</dbReference>
<organism evidence="2 3">
    <name type="scientific">Herbaspirillum lusitanum</name>
    <dbReference type="NCBI Taxonomy" id="213312"/>
    <lineage>
        <taxon>Bacteria</taxon>
        <taxon>Pseudomonadati</taxon>
        <taxon>Pseudomonadota</taxon>
        <taxon>Betaproteobacteria</taxon>
        <taxon>Burkholderiales</taxon>
        <taxon>Oxalobacteraceae</taxon>
        <taxon>Herbaspirillum</taxon>
    </lineage>
</organism>
<gene>
    <name evidence="2" type="ORF">PQR62_06255</name>
</gene>
<keyword evidence="3" id="KW-1185">Reference proteome</keyword>
<accession>A0ABW9A6K3</accession>
<evidence type="ECO:0000256" key="1">
    <source>
        <dbReference type="SAM" id="SignalP"/>
    </source>
</evidence>
<feature type="chain" id="PRO_5047503996" evidence="1">
    <location>
        <begin position="20"/>
        <end position="295"/>
    </location>
</feature>
<keyword evidence="1" id="KW-0732">Signal</keyword>
<name>A0ABW9A6K3_9BURK</name>
<dbReference type="EMBL" id="JAQQFM010000003">
    <property type="protein sequence ID" value="MFL9923854.1"/>
    <property type="molecule type" value="Genomic_DNA"/>
</dbReference>
<evidence type="ECO:0000313" key="3">
    <source>
        <dbReference type="Proteomes" id="UP001629246"/>
    </source>
</evidence>